<comment type="caution">
    <text evidence="1">The sequence shown here is derived from an EMBL/GenBank/DDBJ whole genome shotgun (WGS) entry which is preliminary data.</text>
</comment>
<gene>
    <name evidence="1" type="ORF">LCGC14_0975690</name>
</gene>
<dbReference type="EMBL" id="LAZR01003612">
    <property type="protein sequence ID" value="KKN16460.1"/>
    <property type="molecule type" value="Genomic_DNA"/>
</dbReference>
<accession>A0A0F9NA84</accession>
<proteinExistence type="predicted"/>
<dbReference type="AlphaFoldDB" id="A0A0F9NA84"/>
<reference evidence="1" key="1">
    <citation type="journal article" date="2015" name="Nature">
        <title>Complex archaea that bridge the gap between prokaryotes and eukaryotes.</title>
        <authorList>
            <person name="Spang A."/>
            <person name="Saw J.H."/>
            <person name="Jorgensen S.L."/>
            <person name="Zaremba-Niedzwiedzka K."/>
            <person name="Martijn J."/>
            <person name="Lind A.E."/>
            <person name="van Eijk R."/>
            <person name="Schleper C."/>
            <person name="Guy L."/>
            <person name="Ettema T.J."/>
        </authorList>
    </citation>
    <scope>NUCLEOTIDE SEQUENCE</scope>
</reference>
<sequence>MSEARRLLRLVGIAGCSHYEGQAPNCPYSTAPLTWPSP</sequence>
<protein>
    <submittedName>
        <fullName evidence="1">Uncharacterized protein</fullName>
    </submittedName>
</protein>
<organism evidence="1">
    <name type="scientific">marine sediment metagenome</name>
    <dbReference type="NCBI Taxonomy" id="412755"/>
    <lineage>
        <taxon>unclassified sequences</taxon>
        <taxon>metagenomes</taxon>
        <taxon>ecological metagenomes</taxon>
    </lineage>
</organism>
<name>A0A0F9NA84_9ZZZZ</name>
<evidence type="ECO:0000313" key="1">
    <source>
        <dbReference type="EMBL" id="KKN16460.1"/>
    </source>
</evidence>